<evidence type="ECO:0000313" key="2">
    <source>
        <dbReference type="Proteomes" id="UP000886885"/>
    </source>
</evidence>
<organism evidence="1 2">
    <name type="scientific">Populus tomentosa</name>
    <name type="common">Chinese white poplar</name>
    <dbReference type="NCBI Taxonomy" id="118781"/>
    <lineage>
        <taxon>Eukaryota</taxon>
        <taxon>Viridiplantae</taxon>
        <taxon>Streptophyta</taxon>
        <taxon>Embryophyta</taxon>
        <taxon>Tracheophyta</taxon>
        <taxon>Spermatophyta</taxon>
        <taxon>Magnoliopsida</taxon>
        <taxon>eudicotyledons</taxon>
        <taxon>Gunneridae</taxon>
        <taxon>Pentapetalae</taxon>
        <taxon>rosids</taxon>
        <taxon>fabids</taxon>
        <taxon>Malpighiales</taxon>
        <taxon>Salicaceae</taxon>
        <taxon>Saliceae</taxon>
        <taxon>Populus</taxon>
    </lineage>
</organism>
<comment type="caution">
    <text evidence="1">The sequence shown here is derived from an EMBL/GenBank/DDBJ whole genome shotgun (WGS) entry which is preliminary data.</text>
</comment>
<gene>
    <name evidence="1" type="ORF">POTOM_057180</name>
</gene>
<proteinExistence type="predicted"/>
<reference evidence="1" key="1">
    <citation type="journal article" date="2020" name="bioRxiv">
        <title>Hybrid origin of Populus tomentosa Carr. identified through genome sequencing and phylogenomic analysis.</title>
        <authorList>
            <person name="An X."/>
            <person name="Gao K."/>
            <person name="Chen Z."/>
            <person name="Li J."/>
            <person name="Yang X."/>
            <person name="Yang X."/>
            <person name="Zhou J."/>
            <person name="Guo T."/>
            <person name="Zhao T."/>
            <person name="Huang S."/>
            <person name="Miao D."/>
            <person name="Khan W.U."/>
            <person name="Rao P."/>
            <person name="Ye M."/>
            <person name="Lei B."/>
            <person name="Liao W."/>
            <person name="Wang J."/>
            <person name="Ji L."/>
            <person name="Li Y."/>
            <person name="Guo B."/>
            <person name="Mustafa N.S."/>
            <person name="Li S."/>
            <person name="Yun Q."/>
            <person name="Keller S.R."/>
            <person name="Mao J."/>
            <person name="Zhang R."/>
            <person name="Strauss S.H."/>
        </authorList>
    </citation>
    <scope>NUCLEOTIDE SEQUENCE</scope>
    <source>
        <strain evidence="1">GM15</strain>
        <tissue evidence="1">Leaf</tissue>
    </source>
</reference>
<evidence type="ECO:0000313" key="1">
    <source>
        <dbReference type="EMBL" id="KAG6739579.1"/>
    </source>
</evidence>
<dbReference type="Proteomes" id="UP000886885">
    <property type="component" value="Chromosome 18D"/>
</dbReference>
<accession>A0A8X8C1I2</accession>
<sequence>MGCIGVDAHEGLVHVRTQGDLGWVLPCPDLKGLGAGSELWTQWGLGPFVSRPKRVWVGPSMSGPKGVRGWVLSCPNPKGVWVDSKFGSKRVGFRVRVTTQMGLGLSLSEPKWVRVGSLSGPKGFGFGVNVSTQNGLGVGLDLSVTQMGWVGVDV</sequence>
<dbReference type="AlphaFoldDB" id="A0A8X8C1I2"/>
<protein>
    <submittedName>
        <fullName evidence="1">Uncharacterized protein</fullName>
    </submittedName>
</protein>
<keyword evidence="2" id="KW-1185">Reference proteome</keyword>
<name>A0A8X8C1I2_POPTO</name>
<dbReference type="EMBL" id="JAAWWB010000036">
    <property type="protein sequence ID" value="KAG6739579.1"/>
    <property type="molecule type" value="Genomic_DNA"/>
</dbReference>